<gene>
    <name evidence="10" type="ORF">DW206_25575</name>
</gene>
<organism evidence="10 11">
    <name type="scientific">Bacteroides ovatus</name>
    <dbReference type="NCBI Taxonomy" id="28116"/>
    <lineage>
        <taxon>Bacteria</taxon>
        <taxon>Pseudomonadati</taxon>
        <taxon>Bacteroidota</taxon>
        <taxon>Bacteroidia</taxon>
        <taxon>Bacteroidales</taxon>
        <taxon>Bacteroidaceae</taxon>
        <taxon>Bacteroides</taxon>
    </lineage>
</organism>
<evidence type="ECO:0000313" key="10">
    <source>
        <dbReference type="EMBL" id="RHH38682.1"/>
    </source>
</evidence>
<dbReference type="GO" id="GO:0009007">
    <property type="term" value="F:site-specific DNA-methyltransferase (adenine-specific) activity"/>
    <property type="evidence" value="ECO:0007669"/>
    <property type="project" value="UniProtKB-EC"/>
</dbReference>
<dbReference type="InterPro" id="IPR022749">
    <property type="entry name" value="D12N6_MeTrfase_N"/>
</dbReference>
<evidence type="ECO:0000259" key="8">
    <source>
        <dbReference type="Pfam" id="PF02384"/>
    </source>
</evidence>
<comment type="caution">
    <text evidence="10">The sequence shown here is derived from an EMBL/GenBank/DDBJ whole genome shotgun (WGS) entry which is preliminary data.</text>
</comment>
<evidence type="ECO:0000256" key="4">
    <source>
        <dbReference type="ARBA" id="ARBA00022679"/>
    </source>
</evidence>
<evidence type="ECO:0000256" key="7">
    <source>
        <dbReference type="ARBA" id="ARBA00047942"/>
    </source>
</evidence>
<dbReference type="InterPro" id="IPR051537">
    <property type="entry name" value="DNA_Adenine_Mtase"/>
</dbReference>
<dbReference type="InterPro" id="IPR003356">
    <property type="entry name" value="DNA_methylase_A-5"/>
</dbReference>
<dbReference type="GO" id="GO:0032259">
    <property type="term" value="P:methylation"/>
    <property type="evidence" value="ECO:0007669"/>
    <property type="project" value="UniProtKB-KW"/>
</dbReference>
<dbReference type="RefSeq" id="WP_115484289.1">
    <property type="nucleotide sequence ID" value="NZ_JABFHY010000002.1"/>
</dbReference>
<dbReference type="Proteomes" id="UP000283329">
    <property type="component" value="Unassembled WGS sequence"/>
</dbReference>
<sequence length="476" mass="53539">MAKSNSNEQGLTKKVWTLATTLAGQGIGFTDYITQLTYLLFLKMDDENVKLLDEESAIPEGYRWENLIELDGLDLIVQYENTLKILSEQDNLIGTIYTKAQNKIDKPVYLKKVITMINEEQWLIMDGDVKGAIYESILEKNGQDKKSGAGQYFTPRSLISAMVDVTRPQIGETVCDPACGTGGFLLAAYDYMKKQSQDKGKRDFLRNKALHGSDNTPLVVTLASMNLYLHGVGTDRSPIICQDSLEKEPDILVNVILANPPFGTRPSGSVDINRSDFYVETKNNQLNFLQHIMLSLKTGGRAAVVLPDNVLFEGGAGEVIRKKLLSEFNLHTILRLPTGIFYAQGVKANVLFFTKGSSTKDIWFYDYRTDVKHTLATNPMQRHHLDDFVSCYHAEDINARVETYNAETNPNGRWRKYTCDEIITRDKTSLDVSWIKQGGDEVDYSLSELIDILKEKSDNISKAVAELQKLMANIED</sequence>
<dbReference type="Pfam" id="PF12161">
    <property type="entry name" value="HsdM_N"/>
    <property type="match status" value="1"/>
</dbReference>
<dbReference type="GO" id="GO:0003677">
    <property type="term" value="F:DNA binding"/>
    <property type="evidence" value="ECO:0007669"/>
    <property type="project" value="InterPro"/>
</dbReference>
<dbReference type="InterPro" id="IPR002052">
    <property type="entry name" value="DNA_methylase_N6_adenine_CS"/>
</dbReference>
<feature type="domain" description="DNA methylase adenine-specific" evidence="8">
    <location>
        <begin position="127"/>
        <end position="406"/>
    </location>
</feature>
<keyword evidence="6" id="KW-0680">Restriction system</keyword>
<dbReference type="GO" id="GO:0009307">
    <property type="term" value="P:DNA restriction-modification system"/>
    <property type="evidence" value="ECO:0007669"/>
    <property type="project" value="UniProtKB-KW"/>
</dbReference>
<dbReference type="PANTHER" id="PTHR42933">
    <property type="entry name" value="SLR6095 PROTEIN"/>
    <property type="match status" value="1"/>
</dbReference>
<dbReference type="AlphaFoldDB" id="A0A414WPP1"/>
<comment type="similarity">
    <text evidence="1">Belongs to the N(4)/N(6)-methyltransferase family.</text>
</comment>
<name>A0A414WPP1_BACOV</name>
<dbReference type="PROSITE" id="PS00092">
    <property type="entry name" value="N6_MTASE"/>
    <property type="match status" value="1"/>
</dbReference>
<dbReference type="GO" id="GO:0008170">
    <property type="term" value="F:N-methyltransferase activity"/>
    <property type="evidence" value="ECO:0007669"/>
    <property type="project" value="InterPro"/>
</dbReference>
<evidence type="ECO:0000256" key="6">
    <source>
        <dbReference type="ARBA" id="ARBA00022747"/>
    </source>
</evidence>
<dbReference type="Gene3D" id="1.20.1260.30">
    <property type="match status" value="1"/>
</dbReference>
<protein>
    <recommendedName>
        <fullName evidence="2">site-specific DNA-methyltransferase (adenine-specific)</fullName>
        <ecNumber evidence="2">2.1.1.72</ecNumber>
    </recommendedName>
</protein>
<evidence type="ECO:0000256" key="2">
    <source>
        <dbReference type="ARBA" id="ARBA00011900"/>
    </source>
</evidence>
<dbReference type="InterPro" id="IPR038333">
    <property type="entry name" value="T1MK-like_N_sf"/>
</dbReference>
<evidence type="ECO:0000256" key="3">
    <source>
        <dbReference type="ARBA" id="ARBA00022603"/>
    </source>
</evidence>
<evidence type="ECO:0000256" key="1">
    <source>
        <dbReference type="ARBA" id="ARBA00006594"/>
    </source>
</evidence>
<keyword evidence="5" id="KW-0949">S-adenosyl-L-methionine</keyword>
<dbReference type="Gene3D" id="3.40.50.150">
    <property type="entry name" value="Vaccinia Virus protein VP39"/>
    <property type="match status" value="1"/>
</dbReference>
<dbReference type="EC" id="2.1.1.72" evidence="2"/>
<dbReference type="EMBL" id="QRJR01000049">
    <property type="protein sequence ID" value="RHH38682.1"/>
    <property type="molecule type" value="Genomic_DNA"/>
</dbReference>
<dbReference type="PANTHER" id="PTHR42933:SF4">
    <property type="entry name" value="TYPE I RESTRICTION ENZYME ECOKI METHYLASE SUBUNIT"/>
    <property type="match status" value="1"/>
</dbReference>
<evidence type="ECO:0000313" key="11">
    <source>
        <dbReference type="Proteomes" id="UP000283329"/>
    </source>
</evidence>
<reference evidence="10 11" key="1">
    <citation type="submission" date="2018-08" db="EMBL/GenBank/DDBJ databases">
        <title>A genome reference for cultivated species of the human gut microbiota.</title>
        <authorList>
            <person name="Zou Y."/>
            <person name="Xue W."/>
            <person name="Luo G."/>
        </authorList>
    </citation>
    <scope>NUCLEOTIDE SEQUENCE [LARGE SCALE GENOMIC DNA]</scope>
    <source>
        <strain evidence="10 11">AM17-48</strain>
    </source>
</reference>
<dbReference type="Pfam" id="PF02384">
    <property type="entry name" value="N6_Mtase"/>
    <property type="match status" value="1"/>
</dbReference>
<evidence type="ECO:0000259" key="9">
    <source>
        <dbReference type="Pfam" id="PF12161"/>
    </source>
</evidence>
<keyword evidence="3 10" id="KW-0489">Methyltransferase</keyword>
<accession>A0A414WPP1</accession>
<dbReference type="SUPFAM" id="SSF53335">
    <property type="entry name" value="S-adenosyl-L-methionine-dependent methyltransferases"/>
    <property type="match status" value="1"/>
</dbReference>
<proteinExistence type="inferred from homology"/>
<evidence type="ECO:0000256" key="5">
    <source>
        <dbReference type="ARBA" id="ARBA00022691"/>
    </source>
</evidence>
<comment type="catalytic activity">
    <reaction evidence="7">
        <text>a 2'-deoxyadenosine in DNA + S-adenosyl-L-methionine = an N(6)-methyl-2'-deoxyadenosine in DNA + S-adenosyl-L-homocysteine + H(+)</text>
        <dbReference type="Rhea" id="RHEA:15197"/>
        <dbReference type="Rhea" id="RHEA-COMP:12418"/>
        <dbReference type="Rhea" id="RHEA-COMP:12419"/>
        <dbReference type="ChEBI" id="CHEBI:15378"/>
        <dbReference type="ChEBI" id="CHEBI:57856"/>
        <dbReference type="ChEBI" id="CHEBI:59789"/>
        <dbReference type="ChEBI" id="CHEBI:90615"/>
        <dbReference type="ChEBI" id="CHEBI:90616"/>
        <dbReference type="EC" id="2.1.1.72"/>
    </reaction>
</comment>
<feature type="domain" description="N6 adenine-specific DNA methyltransferase N-terminal" evidence="9">
    <location>
        <begin position="11"/>
        <end position="117"/>
    </location>
</feature>
<keyword evidence="4 10" id="KW-0808">Transferase</keyword>
<dbReference type="InterPro" id="IPR029063">
    <property type="entry name" value="SAM-dependent_MTases_sf"/>
</dbReference>
<dbReference type="PRINTS" id="PR00507">
    <property type="entry name" value="N12N6MTFRASE"/>
</dbReference>